<evidence type="ECO:0008006" key="4">
    <source>
        <dbReference type="Google" id="ProtNLM"/>
    </source>
</evidence>
<organism evidence="2 3">
    <name type="scientific">Mycena rosella</name>
    <name type="common">Pink bonnet</name>
    <name type="synonym">Agaricus rosellus</name>
    <dbReference type="NCBI Taxonomy" id="1033263"/>
    <lineage>
        <taxon>Eukaryota</taxon>
        <taxon>Fungi</taxon>
        <taxon>Dikarya</taxon>
        <taxon>Basidiomycota</taxon>
        <taxon>Agaricomycotina</taxon>
        <taxon>Agaricomycetes</taxon>
        <taxon>Agaricomycetidae</taxon>
        <taxon>Agaricales</taxon>
        <taxon>Marasmiineae</taxon>
        <taxon>Mycenaceae</taxon>
        <taxon>Mycena</taxon>
    </lineage>
</organism>
<comment type="caution">
    <text evidence="2">The sequence shown here is derived from an EMBL/GenBank/DDBJ whole genome shotgun (WGS) entry which is preliminary data.</text>
</comment>
<dbReference type="AlphaFoldDB" id="A0AAD7D8H8"/>
<evidence type="ECO:0000256" key="1">
    <source>
        <dbReference type="SAM" id="MobiDB-lite"/>
    </source>
</evidence>
<dbReference type="EMBL" id="JARKIE010000104">
    <property type="protein sequence ID" value="KAJ7683864.1"/>
    <property type="molecule type" value="Genomic_DNA"/>
</dbReference>
<gene>
    <name evidence="2" type="ORF">B0H17DRAFT_1204856</name>
</gene>
<evidence type="ECO:0000313" key="3">
    <source>
        <dbReference type="Proteomes" id="UP001221757"/>
    </source>
</evidence>
<proteinExistence type="predicted"/>
<protein>
    <recommendedName>
        <fullName evidence="4">Retrotransposon gag domain-containing protein</fullName>
    </recommendedName>
</protein>
<name>A0AAD7D8H8_MYCRO</name>
<feature type="compositionally biased region" description="Low complexity" evidence="1">
    <location>
        <begin position="224"/>
        <end position="238"/>
    </location>
</feature>
<keyword evidence="3" id="KW-1185">Reference proteome</keyword>
<reference evidence="2" key="1">
    <citation type="submission" date="2023-03" db="EMBL/GenBank/DDBJ databases">
        <title>Massive genome expansion in bonnet fungi (Mycena s.s.) driven by repeated elements and novel gene families across ecological guilds.</title>
        <authorList>
            <consortium name="Lawrence Berkeley National Laboratory"/>
            <person name="Harder C.B."/>
            <person name="Miyauchi S."/>
            <person name="Viragh M."/>
            <person name="Kuo A."/>
            <person name="Thoen E."/>
            <person name="Andreopoulos B."/>
            <person name="Lu D."/>
            <person name="Skrede I."/>
            <person name="Drula E."/>
            <person name="Henrissat B."/>
            <person name="Morin E."/>
            <person name="Kohler A."/>
            <person name="Barry K."/>
            <person name="LaButti K."/>
            <person name="Morin E."/>
            <person name="Salamov A."/>
            <person name="Lipzen A."/>
            <person name="Mereny Z."/>
            <person name="Hegedus B."/>
            <person name="Baldrian P."/>
            <person name="Stursova M."/>
            <person name="Weitz H."/>
            <person name="Taylor A."/>
            <person name="Grigoriev I.V."/>
            <person name="Nagy L.G."/>
            <person name="Martin F."/>
            <person name="Kauserud H."/>
        </authorList>
    </citation>
    <scope>NUCLEOTIDE SEQUENCE</scope>
    <source>
        <strain evidence="2">CBHHK067</strain>
    </source>
</reference>
<feature type="region of interest" description="Disordered" evidence="1">
    <location>
        <begin position="221"/>
        <end position="301"/>
    </location>
</feature>
<evidence type="ECO:0000313" key="2">
    <source>
        <dbReference type="EMBL" id="KAJ7683864.1"/>
    </source>
</evidence>
<accession>A0AAD7D8H8</accession>
<feature type="compositionally biased region" description="Polar residues" evidence="1">
    <location>
        <begin position="242"/>
        <end position="270"/>
    </location>
</feature>
<sequence>MYHFSKIGSRISSATKLTKSSALSPRTYTDAQRALDASAHTNTTVFRVWTPSFGAWPSFAIDSTRIRSNPRARTCVPVGSGLHLSKGTTNTVVFCLVFGLAPVHPLIRVLAKARHPGYERISCLAFGRFGLLACSCPEYDATVLITTGAHREGIFTVDNWDKALIAVRRAKDQQNRSLRLQRRTHSVFEEVTLAENDPITSISTPPTAPTQSPLVAITATEELPLTSRSSTPEPTTTDPSHEASQSSIPPSDITGTSDTLPTEYSITDSSTPQTPLTNPLPLPRKRMTKTLPGRGAKGAPEFDGKPLSLVHYWEDVEEVAEFMERTGKMEKITLALRYVLSETEVLWKGIMTPQTTTWMVFKALITELYPGANGSKMFTLRDLDNFVNEQELNRIKTKEDFSEYHRRFKTMTVHLISKSKMTTLEEKRQYPKGIEERFRNRVYHRLQIVSPNHPSDEPYDIADFVTAAKYILDGPSPVDDGMKDTAFIKKEMVDLSNAFQKLNTQFKVEMQLLHRVVAPPAGQYITAAPQFQNRPTYPMYQATALENAPRPQNRFRSMYPPGERSML</sequence>
<dbReference type="Proteomes" id="UP001221757">
    <property type="component" value="Unassembled WGS sequence"/>
</dbReference>